<keyword evidence="1" id="KW-1133">Transmembrane helix</keyword>
<dbReference type="KEGG" id="ole:K0B96_10065"/>
<dbReference type="RefSeq" id="WP_220160775.1">
    <property type="nucleotide sequence ID" value="NZ_CP080507.1"/>
</dbReference>
<keyword evidence="1" id="KW-0812">Transmembrane</keyword>
<keyword evidence="3" id="KW-1185">Reference proteome</keyword>
<evidence type="ECO:0000313" key="2">
    <source>
        <dbReference type="EMBL" id="QYM77670.1"/>
    </source>
</evidence>
<organism evidence="2 3">
    <name type="scientific">Horticoccus luteus</name>
    <dbReference type="NCBI Taxonomy" id="2862869"/>
    <lineage>
        <taxon>Bacteria</taxon>
        <taxon>Pseudomonadati</taxon>
        <taxon>Verrucomicrobiota</taxon>
        <taxon>Opitutia</taxon>
        <taxon>Opitutales</taxon>
        <taxon>Opitutaceae</taxon>
        <taxon>Horticoccus</taxon>
    </lineage>
</organism>
<sequence>MSTSVFDFNELSRTFHPRTGAMEAWNAAYARVEEYLRAHRIYNRLYATQLAVQILKRAALRHERNPARDPVVVAAEEMEETIEGWFRRFAAERELSHGGAAIPGRLALLLANAPERWPEVFLADEVPPELTQALTTMEIIAGPDMSVSSMVPQPIDLGPISDAAGDALEHFARWPLLRTVSLWLIFIVALAAAFHATR</sequence>
<gene>
    <name evidence="2" type="ORF">K0B96_10065</name>
</gene>
<protein>
    <submittedName>
        <fullName evidence="2">Uncharacterized protein</fullName>
    </submittedName>
</protein>
<reference evidence="2" key="1">
    <citation type="submission" date="2021-08" db="EMBL/GenBank/DDBJ databases">
        <title>Genome of a novel bacterium of the phylum Verrucomicrobia, Oleiharenicola sp. KSB-15.</title>
        <authorList>
            <person name="Chung J.-H."/>
            <person name="Ahn J.-H."/>
            <person name="Yoon Y."/>
            <person name="Kim D.-Y."/>
            <person name="An S.-H."/>
            <person name="Park I."/>
            <person name="Yeon J."/>
        </authorList>
    </citation>
    <scope>NUCLEOTIDE SEQUENCE</scope>
    <source>
        <strain evidence="2">KSB-15</strain>
    </source>
</reference>
<proteinExistence type="predicted"/>
<evidence type="ECO:0000256" key="1">
    <source>
        <dbReference type="SAM" id="Phobius"/>
    </source>
</evidence>
<name>A0A8F9TRH5_9BACT</name>
<dbReference type="Proteomes" id="UP000825051">
    <property type="component" value="Chromosome"/>
</dbReference>
<dbReference type="AlphaFoldDB" id="A0A8F9TRH5"/>
<dbReference type="EMBL" id="CP080507">
    <property type="protein sequence ID" value="QYM77670.1"/>
    <property type="molecule type" value="Genomic_DNA"/>
</dbReference>
<feature type="transmembrane region" description="Helical" evidence="1">
    <location>
        <begin position="176"/>
        <end position="196"/>
    </location>
</feature>
<accession>A0A8F9TRH5</accession>
<keyword evidence="1" id="KW-0472">Membrane</keyword>
<evidence type="ECO:0000313" key="3">
    <source>
        <dbReference type="Proteomes" id="UP000825051"/>
    </source>
</evidence>